<dbReference type="Proteomes" id="UP001152795">
    <property type="component" value="Unassembled WGS sequence"/>
</dbReference>
<evidence type="ECO:0000259" key="2">
    <source>
        <dbReference type="Pfam" id="PF08450"/>
    </source>
</evidence>
<dbReference type="CDD" id="cd05819">
    <property type="entry name" value="NHL"/>
    <property type="match status" value="1"/>
</dbReference>
<dbReference type="SUPFAM" id="SSF101898">
    <property type="entry name" value="NHL repeat"/>
    <property type="match status" value="1"/>
</dbReference>
<dbReference type="Gene3D" id="2.120.10.30">
    <property type="entry name" value="TolB, C-terminal domain"/>
    <property type="match status" value="1"/>
</dbReference>
<keyword evidence="1" id="KW-0677">Repeat</keyword>
<sequence>MGVAVDSANRIVVVDQGNNRVQVFNTEGEFQFTFGKLGKWDGEISCPNFVAVDKDDNMYVSDEINMRVQIFRRDGSYLRKISAKEIHGFQDNVDHLSGIAVDSRGYVVVGAKSSCSARVFTPDGRFLRAFSSTRACPSRLLFASGIALTSAGEIVVSDWFNNRIRFF</sequence>
<keyword evidence="4" id="KW-1185">Reference proteome</keyword>
<dbReference type="PANTHER" id="PTHR24104:SF25">
    <property type="entry name" value="PROTEIN LIN-41"/>
    <property type="match status" value="1"/>
</dbReference>
<evidence type="ECO:0000313" key="4">
    <source>
        <dbReference type="Proteomes" id="UP001152795"/>
    </source>
</evidence>
<accession>A0A6S7HVA2</accession>
<comment type="caution">
    <text evidence="3">The sequence shown here is derived from an EMBL/GenBank/DDBJ whole genome shotgun (WGS) entry which is preliminary data.</text>
</comment>
<reference evidence="3" key="1">
    <citation type="submission" date="2020-04" db="EMBL/GenBank/DDBJ databases">
        <authorList>
            <person name="Alioto T."/>
            <person name="Alioto T."/>
            <person name="Gomez Garrido J."/>
        </authorList>
    </citation>
    <scope>NUCLEOTIDE SEQUENCE</scope>
    <source>
        <strain evidence="3">A484AB</strain>
    </source>
</reference>
<dbReference type="InterPro" id="IPR001258">
    <property type="entry name" value="NHL_repeat"/>
</dbReference>
<dbReference type="PROSITE" id="PS51125">
    <property type="entry name" value="NHL"/>
    <property type="match status" value="2"/>
</dbReference>
<name>A0A6S7HVA2_PARCT</name>
<evidence type="ECO:0000256" key="1">
    <source>
        <dbReference type="ARBA" id="ARBA00022737"/>
    </source>
</evidence>
<dbReference type="GO" id="GO:0000209">
    <property type="term" value="P:protein polyubiquitination"/>
    <property type="evidence" value="ECO:0007669"/>
    <property type="project" value="TreeGrafter"/>
</dbReference>
<dbReference type="AlphaFoldDB" id="A0A6S7HVA2"/>
<dbReference type="GO" id="GO:0061630">
    <property type="term" value="F:ubiquitin protein ligase activity"/>
    <property type="evidence" value="ECO:0007669"/>
    <property type="project" value="TreeGrafter"/>
</dbReference>
<dbReference type="InterPro" id="IPR011042">
    <property type="entry name" value="6-blade_b-propeller_TolB-like"/>
</dbReference>
<dbReference type="EMBL" id="CACRXK020005767">
    <property type="protein sequence ID" value="CAB4007330.1"/>
    <property type="molecule type" value="Genomic_DNA"/>
</dbReference>
<organism evidence="3 4">
    <name type="scientific">Paramuricea clavata</name>
    <name type="common">Red gorgonian</name>
    <name type="synonym">Violescent sea-whip</name>
    <dbReference type="NCBI Taxonomy" id="317549"/>
    <lineage>
        <taxon>Eukaryota</taxon>
        <taxon>Metazoa</taxon>
        <taxon>Cnidaria</taxon>
        <taxon>Anthozoa</taxon>
        <taxon>Octocorallia</taxon>
        <taxon>Malacalcyonacea</taxon>
        <taxon>Plexauridae</taxon>
        <taxon>Paramuricea</taxon>
    </lineage>
</organism>
<dbReference type="PANTHER" id="PTHR24104">
    <property type="entry name" value="E3 UBIQUITIN-PROTEIN LIGASE NHLRC1-RELATED"/>
    <property type="match status" value="1"/>
</dbReference>
<feature type="domain" description="SMP-30/Gluconolactonase/LRE-like region" evidence="2">
    <location>
        <begin position="4"/>
        <end position="145"/>
    </location>
</feature>
<evidence type="ECO:0000313" key="3">
    <source>
        <dbReference type="EMBL" id="CAB4007330.1"/>
    </source>
</evidence>
<gene>
    <name evidence="3" type="ORF">PACLA_8A070708</name>
</gene>
<protein>
    <recommendedName>
        <fullName evidence="2">SMP-30/Gluconolactonase/LRE-like region domain-containing protein</fullName>
    </recommendedName>
</protein>
<dbReference type="InterPro" id="IPR050952">
    <property type="entry name" value="TRIM-NHL_E3_ligases"/>
</dbReference>
<dbReference type="OrthoDB" id="10039644at2759"/>
<dbReference type="InterPro" id="IPR013658">
    <property type="entry name" value="SGL"/>
</dbReference>
<proteinExistence type="predicted"/>
<dbReference type="GO" id="GO:0008270">
    <property type="term" value="F:zinc ion binding"/>
    <property type="evidence" value="ECO:0007669"/>
    <property type="project" value="UniProtKB-KW"/>
</dbReference>
<dbReference type="Pfam" id="PF08450">
    <property type="entry name" value="SGL"/>
    <property type="match status" value="1"/>
</dbReference>
<dbReference type="GO" id="GO:0043161">
    <property type="term" value="P:proteasome-mediated ubiquitin-dependent protein catabolic process"/>
    <property type="evidence" value="ECO:0007669"/>
    <property type="project" value="TreeGrafter"/>
</dbReference>